<accession>A0A832QHV7</accession>
<dbReference type="Proteomes" id="UP000576550">
    <property type="component" value="Unassembled WGS sequence"/>
</dbReference>
<organism evidence="1 2">
    <name type="scientific">Candidatus Dojkabacteria bacterium</name>
    <dbReference type="NCBI Taxonomy" id="2099670"/>
    <lineage>
        <taxon>Bacteria</taxon>
        <taxon>Candidatus Dojkabacteria</taxon>
    </lineage>
</organism>
<proteinExistence type="predicted"/>
<dbReference type="EMBL" id="DUTP01000005">
    <property type="protein sequence ID" value="HHX99657.1"/>
    <property type="molecule type" value="Genomic_DNA"/>
</dbReference>
<evidence type="ECO:0000313" key="2">
    <source>
        <dbReference type="Proteomes" id="UP000576550"/>
    </source>
</evidence>
<name>A0A832QHV7_9BACT</name>
<comment type="caution">
    <text evidence="1">The sequence shown here is derived from an EMBL/GenBank/DDBJ whole genome shotgun (WGS) entry which is preliminary data.</text>
</comment>
<evidence type="ECO:0000313" key="1">
    <source>
        <dbReference type="EMBL" id="HHX99657.1"/>
    </source>
</evidence>
<gene>
    <name evidence="1" type="ORF">GX533_03240</name>
</gene>
<protein>
    <submittedName>
        <fullName evidence="1">Uncharacterized protein</fullName>
    </submittedName>
</protein>
<sequence>MDENLWIGNAWVHAERAGGMEECSISFSIGYKLGILSLLRELRSLDLKDMTLSRAPNIWTALTNSLSKSDKAVDRISVMLYVHKDFLEDPEYKKEVVGVLSSVLGKKRYEHLFKYRIIYGYFRTG</sequence>
<dbReference type="AlphaFoldDB" id="A0A832QHV7"/>
<reference evidence="1 2" key="1">
    <citation type="journal article" date="2020" name="Biotechnol. Biofuels">
        <title>New insights from the biogas microbiome by comprehensive genome-resolved metagenomics of nearly 1600 species originating from multiple anaerobic digesters.</title>
        <authorList>
            <person name="Campanaro S."/>
            <person name="Treu L."/>
            <person name="Rodriguez-R L.M."/>
            <person name="Kovalovszki A."/>
            <person name="Ziels R.M."/>
            <person name="Maus I."/>
            <person name="Zhu X."/>
            <person name="Kougias P.G."/>
            <person name="Basile A."/>
            <person name="Luo G."/>
            <person name="Schluter A."/>
            <person name="Konstantinidis K.T."/>
            <person name="Angelidaki I."/>
        </authorList>
    </citation>
    <scope>NUCLEOTIDE SEQUENCE [LARGE SCALE GENOMIC DNA]</scope>
    <source>
        <strain evidence="1">AS05jafATM_89</strain>
    </source>
</reference>